<organism evidence="1 2">
    <name type="scientific">Datura stramonium</name>
    <name type="common">Jimsonweed</name>
    <name type="synonym">Common thornapple</name>
    <dbReference type="NCBI Taxonomy" id="4076"/>
    <lineage>
        <taxon>Eukaryota</taxon>
        <taxon>Viridiplantae</taxon>
        <taxon>Streptophyta</taxon>
        <taxon>Embryophyta</taxon>
        <taxon>Tracheophyta</taxon>
        <taxon>Spermatophyta</taxon>
        <taxon>Magnoliopsida</taxon>
        <taxon>eudicotyledons</taxon>
        <taxon>Gunneridae</taxon>
        <taxon>Pentapetalae</taxon>
        <taxon>asterids</taxon>
        <taxon>lamiids</taxon>
        <taxon>Solanales</taxon>
        <taxon>Solanaceae</taxon>
        <taxon>Solanoideae</taxon>
        <taxon>Datureae</taxon>
        <taxon>Datura</taxon>
    </lineage>
</organism>
<gene>
    <name evidence="1" type="ORF">HAX54_041463</name>
</gene>
<sequence>MGCNQCGHRRHEAKSTKIHPAWVFSIKVASIFSAQPPNMFYYMYLCQDFTILKVNCLDRPIGDSMLSIDKRRCQKPPCEREKDRLKSNERKYVLEVFFIRRFDQ</sequence>
<evidence type="ECO:0000313" key="2">
    <source>
        <dbReference type="Proteomes" id="UP000823775"/>
    </source>
</evidence>
<evidence type="ECO:0000313" key="1">
    <source>
        <dbReference type="EMBL" id="MCD7459618.1"/>
    </source>
</evidence>
<dbReference type="EMBL" id="JACEIK010000599">
    <property type="protein sequence ID" value="MCD7459618.1"/>
    <property type="molecule type" value="Genomic_DNA"/>
</dbReference>
<dbReference type="Proteomes" id="UP000823775">
    <property type="component" value="Unassembled WGS sequence"/>
</dbReference>
<name>A0ABS8SLC2_DATST</name>
<reference evidence="1 2" key="1">
    <citation type="journal article" date="2021" name="BMC Genomics">
        <title>Datura genome reveals duplications of psychoactive alkaloid biosynthetic genes and high mutation rate following tissue culture.</title>
        <authorList>
            <person name="Rajewski A."/>
            <person name="Carter-House D."/>
            <person name="Stajich J."/>
            <person name="Litt A."/>
        </authorList>
    </citation>
    <scope>NUCLEOTIDE SEQUENCE [LARGE SCALE GENOMIC DNA]</scope>
    <source>
        <strain evidence="1">AR-01</strain>
    </source>
</reference>
<protein>
    <submittedName>
        <fullName evidence="1">Uncharacterized protein</fullName>
    </submittedName>
</protein>
<accession>A0ABS8SLC2</accession>
<comment type="caution">
    <text evidence="1">The sequence shown here is derived from an EMBL/GenBank/DDBJ whole genome shotgun (WGS) entry which is preliminary data.</text>
</comment>
<proteinExistence type="predicted"/>
<keyword evidence="2" id="KW-1185">Reference proteome</keyword>